<dbReference type="GO" id="GO:0000976">
    <property type="term" value="F:transcription cis-regulatory region binding"/>
    <property type="evidence" value="ECO:0007669"/>
    <property type="project" value="TreeGrafter"/>
</dbReference>
<dbReference type="InterPro" id="IPR050109">
    <property type="entry name" value="HTH-type_TetR-like_transc_reg"/>
</dbReference>
<evidence type="ECO:0000313" key="7">
    <source>
        <dbReference type="Proteomes" id="UP000397656"/>
    </source>
</evidence>
<dbReference type="Pfam" id="PF13305">
    <property type="entry name" value="TetR_C_33"/>
    <property type="match status" value="1"/>
</dbReference>
<evidence type="ECO:0000256" key="2">
    <source>
        <dbReference type="ARBA" id="ARBA00023125"/>
    </source>
</evidence>
<feature type="domain" description="HTH tetR-type" evidence="5">
    <location>
        <begin position="55"/>
        <end position="115"/>
    </location>
</feature>
<keyword evidence="2 4" id="KW-0238">DNA-binding</keyword>
<dbReference type="Proteomes" id="UP000397656">
    <property type="component" value="Chromosome 2"/>
</dbReference>
<evidence type="ECO:0000259" key="5">
    <source>
        <dbReference type="PROSITE" id="PS50977"/>
    </source>
</evidence>
<dbReference type="Pfam" id="PF00440">
    <property type="entry name" value="TetR_N"/>
    <property type="match status" value="1"/>
</dbReference>
<dbReference type="AlphaFoldDB" id="A0A643FYG8"/>
<accession>A0A643FYG8</accession>
<dbReference type="InterPro" id="IPR036271">
    <property type="entry name" value="Tet_transcr_reg_TetR-rel_C_sf"/>
</dbReference>
<evidence type="ECO:0000256" key="3">
    <source>
        <dbReference type="ARBA" id="ARBA00023163"/>
    </source>
</evidence>
<organism evidence="6 7">
    <name type="scientific">Cupriavidus basilensis</name>
    <dbReference type="NCBI Taxonomy" id="68895"/>
    <lineage>
        <taxon>Bacteria</taxon>
        <taxon>Pseudomonadati</taxon>
        <taxon>Pseudomonadota</taxon>
        <taxon>Betaproteobacteria</taxon>
        <taxon>Burkholderiales</taxon>
        <taxon>Burkholderiaceae</taxon>
        <taxon>Cupriavidus</taxon>
    </lineage>
</organism>
<sequence>MTGAKRASSIRRTARIASSTEFADAGGTAVPAIPEDAAVATPPAIPTPRSTYRHGDLRRALLDAGIELARDGGPDAVVLREATRRAGVVPNAAYRHFASRQDLLQAVRSAALAALAQAIEVELAALDESAPPADFARASLRAVGTGYMQFALAEPGLFRTAFSVQDELEGVPVPDKAGDSGLNPYQLLGAALDRMMEAGVLSAARRPGAEYLAWSAVHGLSMLVIDGPLRMVAMSPGQAHQIGQRLLDMVENGLQAADAR</sequence>
<dbReference type="RefSeq" id="WP_150985060.1">
    <property type="nucleotide sequence ID" value="NZ_CP062804.1"/>
</dbReference>
<protein>
    <submittedName>
        <fullName evidence="6">TetR/AcrR family transcriptional regulator</fullName>
    </submittedName>
</protein>
<evidence type="ECO:0000256" key="4">
    <source>
        <dbReference type="PROSITE-ProRule" id="PRU00335"/>
    </source>
</evidence>
<dbReference type="InterPro" id="IPR009057">
    <property type="entry name" value="Homeodomain-like_sf"/>
</dbReference>
<dbReference type="SUPFAM" id="SSF48498">
    <property type="entry name" value="Tetracyclin repressor-like, C-terminal domain"/>
    <property type="match status" value="1"/>
</dbReference>
<name>A0A643FYG8_9BURK</name>
<dbReference type="PANTHER" id="PTHR30055">
    <property type="entry name" value="HTH-TYPE TRANSCRIPTIONAL REGULATOR RUTR"/>
    <property type="match status" value="1"/>
</dbReference>
<keyword evidence="3" id="KW-0804">Transcription</keyword>
<reference evidence="6 7" key="1">
    <citation type="submission" date="2020-10" db="EMBL/GenBank/DDBJ databases">
        <title>Complete genome sequence of Cupriavidus basilensis CCUG 49340T.</title>
        <authorList>
            <person name="Salva-Serra F."/>
            <person name="Donoso R.A."/>
            <person name="Cho K.H."/>
            <person name="Yoo J.A."/>
            <person name="Lee K."/>
            <person name="Yoon S.-H."/>
            <person name="Perez-Pantoja D."/>
            <person name="Moore E.R.B."/>
        </authorList>
    </citation>
    <scope>NUCLEOTIDE SEQUENCE [LARGE SCALE GENOMIC DNA]</scope>
    <source>
        <strain evidence="7">CCUG 49340</strain>
    </source>
</reference>
<dbReference type="PROSITE" id="PS50977">
    <property type="entry name" value="HTH_TETR_2"/>
    <property type="match status" value="1"/>
</dbReference>
<gene>
    <name evidence="6" type="ORF">F7R26_024290</name>
</gene>
<dbReference type="EMBL" id="CP062804">
    <property type="protein sequence ID" value="QOT80558.1"/>
    <property type="molecule type" value="Genomic_DNA"/>
</dbReference>
<dbReference type="GeneID" id="98404060"/>
<dbReference type="PANTHER" id="PTHR30055:SF220">
    <property type="entry name" value="TETR-FAMILY REGULATORY PROTEIN"/>
    <property type="match status" value="1"/>
</dbReference>
<proteinExistence type="predicted"/>
<evidence type="ECO:0000256" key="1">
    <source>
        <dbReference type="ARBA" id="ARBA00023015"/>
    </source>
</evidence>
<evidence type="ECO:0000313" key="6">
    <source>
        <dbReference type="EMBL" id="QOT80558.1"/>
    </source>
</evidence>
<dbReference type="InterPro" id="IPR001647">
    <property type="entry name" value="HTH_TetR"/>
</dbReference>
<dbReference type="GO" id="GO:0003700">
    <property type="term" value="F:DNA-binding transcription factor activity"/>
    <property type="evidence" value="ECO:0007669"/>
    <property type="project" value="TreeGrafter"/>
</dbReference>
<dbReference type="InterPro" id="IPR025996">
    <property type="entry name" value="MT1864/Rv1816-like_C"/>
</dbReference>
<keyword evidence="1" id="KW-0805">Transcription regulation</keyword>
<dbReference type="Gene3D" id="1.10.357.10">
    <property type="entry name" value="Tetracycline Repressor, domain 2"/>
    <property type="match status" value="1"/>
</dbReference>
<feature type="DNA-binding region" description="H-T-H motif" evidence="4">
    <location>
        <begin position="78"/>
        <end position="97"/>
    </location>
</feature>
<dbReference type="SUPFAM" id="SSF46689">
    <property type="entry name" value="Homeodomain-like"/>
    <property type="match status" value="1"/>
</dbReference>